<feature type="disulfide bond" evidence="17">
    <location>
        <begin position="4078"/>
        <end position="4093"/>
    </location>
</feature>
<dbReference type="PROSITE" id="PS00022">
    <property type="entry name" value="EGF_1"/>
    <property type="match status" value="7"/>
</dbReference>
<feature type="disulfide bond" evidence="16">
    <location>
        <begin position="4810"/>
        <end position="4819"/>
    </location>
</feature>
<feature type="domain" description="EGF-like" evidence="20">
    <location>
        <begin position="4633"/>
        <end position="4666"/>
    </location>
</feature>
<evidence type="ECO:0000256" key="7">
    <source>
        <dbReference type="ARBA" id="ARBA00022737"/>
    </source>
</evidence>
<evidence type="ECO:0000256" key="1">
    <source>
        <dbReference type="ARBA" id="ARBA00004479"/>
    </source>
</evidence>
<dbReference type="InterPro" id="IPR002172">
    <property type="entry name" value="LDrepeatLR_classA_rpt"/>
</dbReference>
<dbReference type="Pfam" id="PF24468">
    <property type="entry name" value="EGF_LRP2"/>
    <property type="match status" value="1"/>
</dbReference>
<protein>
    <submittedName>
        <fullName evidence="22">EGF-like domain-containing protein</fullName>
    </submittedName>
</protein>
<feature type="repeat" description="LDL-receptor class B" evidence="18">
    <location>
        <begin position="809"/>
        <end position="852"/>
    </location>
</feature>
<feature type="disulfide bond" evidence="17">
    <location>
        <begin position="2764"/>
        <end position="2776"/>
    </location>
</feature>
<dbReference type="SUPFAM" id="SSF63825">
    <property type="entry name" value="YWTD domain"/>
    <property type="match status" value="8"/>
</dbReference>
<feature type="domain" description="EGF-like" evidence="20">
    <location>
        <begin position="4859"/>
        <end position="4894"/>
    </location>
</feature>
<dbReference type="FunFam" id="2.120.10.30:FF:000132">
    <property type="entry name" value="Uncharacterized protein"/>
    <property type="match status" value="1"/>
</dbReference>
<dbReference type="PROSITE" id="PS50026">
    <property type="entry name" value="EGF_3"/>
    <property type="match status" value="9"/>
</dbReference>
<feature type="domain" description="EGF-like" evidence="20">
    <location>
        <begin position="4708"/>
        <end position="4747"/>
    </location>
</feature>
<feature type="disulfide bond" evidence="16">
    <location>
        <begin position="4559"/>
        <end position="4569"/>
    </location>
</feature>
<evidence type="ECO:0000256" key="16">
    <source>
        <dbReference type="PROSITE-ProRule" id="PRU00076"/>
    </source>
</evidence>
<feature type="disulfide bond" evidence="17">
    <location>
        <begin position="2958"/>
        <end position="2973"/>
    </location>
</feature>
<feature type="disulfide bond" evidence="17">
    <location>
        <begin position="1098"/>
        <end position="1116"/>
    </location>
</feature>
<feature type="disulfide bond" evidence="17">
    <location>
        <begin position="3801"/>
        <end position="3813"/>
    </location>
</feature>
<feature type="disulfide bond" evidence="16">
    <location>
        <begin position="4563"/>
        <end position="4580"/>
    </location>
</feature>
<feature type="disulfide bond" evidence="17">
    <location>
        <begin position="1110"/>
        <end position="1125"/>
    </location>
</feature>
<dbReference type="GO" id="GO:0005509">
    <property type="term" value="F:calcium ion binding"/>
    <property type="evidence" value="ECO:0007669"/>
    <property type="project" value="InterPro"/>
</dbReference>
<dbReference type="InterPro" id="IPR023415">
    <property type="entry name" value="LDLR_class-A_CS"/>
</dbReference>
<evidence type="ECO:0000256" key="10">
    <source>
        <dbReference type="ARBA" id="ARBA00023136"/>
    </source>
</evidence>
<feature type="domain" description="EGF-like" evidence="20">
    <location>
        <begin position="4514"/>
        <end position="4555"/>
    </location>
</feature>
<evidence type="ECO:0000256" key="18">
    <source>
        <dbReference type="PROSITE-ProRule" id="PRU00461"/>
    </source>
</evidence>
<dbReference type="InterPro" id="IPR000033">
    <property type="entry name" value="LDLR_classB_rpt"/>
</dbReference>
<dbReference type="Gene3D" id="4.10.400.10">
    <property type="entry name" value="Low-density Lipoprotein Receptor"/>
    <property type="match status" value="31"/>
</dbReference>
<evidence type="ECO:0000256" key="14">
    <source>
        <dbReference type="ARBA" id="ARBA00023180"/>
    </source>
</evidence>
<evidence type="ECO:0000259" key="20">
    <source>
        <dbReference type="PROSITE" id="PS50026"/>
    </source>
</evidence>
<dbReference type="PROSITE" id="PS01209">
    <property type="entry name" value="LDLRA_1"/>
    <property type="match status" value="15"/>
</dbReference>
<evidence type="ECO:0000256" key="12">
    <source>
        <dbReference type="ARBA" id="ARBA00023170"/>
    </source>
</evidence>
<feature type="disulfide bond" evidence="17">
    <location>
        <begin position="1014"/>
        <end position="1032"/>
    </location>
</feature>
<keyword evidence="5 19" id="KW-0812">Transmembrane</keyword>
<feature type="disulfide bond" evidence="16">
    <location>
        <begin position="4518"/>
        <end position="4528"/>
    </location>
</feature>
<dbReference type="InterPro" id="IPR056588">
    <property type="entry name" value="EGF_LRP2"/>
</dbReference>
<feature type="repeat" description="LDL-receptor class B" evidence="18">
    <location>
        <begin position="1771"/>
        <end position="1814"/>
    </location>
</feature>
<evidence type="ECO:0000256" key="11">
    <source>
        <dbReference type="ARBA" id="ARBA00023157"/>
    </source>
</evidence>
<feature type="disulfide bond" evidence="17">
    <location>
        <begin position="2819"/>
        <end position="2834"/>
    </location>
</feature>
<keyword evidence="6" id="KW-0732">Signal</keyword>
<feature type="domain" description="EGF-like" evidence="20">
    <location>
        <begin position="4785"/>
        <end position="4820"/>
    </location>
</feature>
<evidence type="ECO:0000256" key="2">
    <source>
        <dbReference type="ARBA" id="ARBA00009939"/>
    </source>
</evidence>
<dbReference type="PANTHER" id="PTHR22722">
    <property type="entry name" value="LOW-DENSITY LIPOPROTEIN RECEPTOR-RELATED PROTEIN 2-RELATED"/>
    <property type="match status" value="1"/>
</dbReference>
<comment type="subcellular location">
    <subcellularLocation>
        <location evidence="15">Membrane</location>
        <location evidence="15">Coated pit</location>
    </subcellularLocation>
    <subcellularLocation>
        <location evidence="1">Membrane</location>
        <topology evidence="1">Single-pass type I membrane protein</topology>
    </subcellularLocation>
</comment>
<feature type="repeat" description="LDL-receptor class B" evidence="18">
    <location>
        <begin position="4287"/>
        <end position="4330"/>
    </location>
</feature>
<dbReference type="InterPro" id="IPR009030">
    <property type="entry name" value="Growth_fac_rcpt_cys_sf"/>
</dbReference>
<feature type="repeat" description="LDL-receptor class B" evidence="18">
    <location>
        <begin position="3341"/>
        <end position="3384"/>
    </location>
</feature>
<dbReference type="PROSITE" id="PS50068">
    <property type="entry name" value="LDLRA_2"/>
    <property type="match status" value="33"/>
</dbReference>
<dbReference type="FunFam" id="4.10.400.10:FF:000024">
    <property type="entry name" value="Low-density lipoprotein RecePtor related"/>
    <property type="match status" value="1"/>
</dbReference>
<dbReference type="PRINTS" id="PR00261">
    <property type="entry name" value="LDLRECEPTOR"/>
</dbReference>
<dbReference type="InterPro" id="IPR000742">
    <property type="entry name" value="EGF"/>
</dbReference>
<dbReference type="Gene3D" id="2.120.10.30">
    <property type="entry name" value="TolB, C-terminal domain"/>
    <property type="match status" value="8"/>
</dbReference>
<dbReference type="Pfam" id="PF00058">
    <property type="entry name" value="Ldl_recept_b"/>
    <property type="match status" value="8"/>
</dbReference>
<dbReference type="GO" id="GO:0005905">
    <property type="term" value="C:clathrin-coated pit"/>
    <property type="evidence" value="ECO:0007669"/>
    <property type="project" value="UniProtKB-KW"/>
</dbReference>
<evidence type="ECO:0000256" key="17">
    <source>
        <dbReference type="PROSITE-ProRule" id="PRU00124"/>
    </source>
</evidence>
<feature type="disulfide bond" evidence="17">
    <location>
        <begin position="3861"/>
        <end position="3876"/>
    </location>
</feature>
<feature type="disulfide bond" evidence="16">
    <location>
        <begin position="4545"/>
        <end position="4554"/>
    </location>
</feature>
<keyword evidence="4" id="KW-0254">Endocytosis</keyword>
<sequence length="5025" mass="562265">MRRKSKRRALINFFQIVSLFSIAQFVLPPIFVSGDFDPLFGGDENSNCTVSQHYCDGSVGAAKCIPLAWKCDGQFDCLDRSDEPASCPRKKCPGSQFTCDITGRCLPRGYRCDGEYDCGGTQDGQDDLSDEADCDQHTTCPPGKHKCIEGAKCVPVQNFCDGKRDCEDGSDEHELCQSSAQPTRKEKKFCKYGAKPTLDAGMQCFCPAGQVPVGDDCQDEDECERIKLGQPPVCVQLCTNLVATKSMDKGYECSCAEGFELENGTFCNAVNVPQNEPATAVIVGWGEIVHKKLDDLNGLVLGHMKEADVQAIGYAHRRRRICWVTKRYTGTTSESYVECTSIDSKLAFDSNRAWIKPAFDVDDISALEYDWIGNNWWFLDVLNVRIFVCNGETMEFCVDIRKKGLDKPEAMVVDPTNGYLFITELGAQNAGIWRITLDGSEMLQMTDGMVVHPKGITVDPVTRTVYWFDTYLEVVQSIDYDKTYKRRHIASSHAFKSMTSINVFEQYIYGSSSLEKIIRVDRLAENDQIPVVNDSSAITIKIQKLIVFHRQQQPDANHPCKISNGGCAHICLPLYDSKFDEKSRKNVTIPRAECRCQEGFKSMENGKKCVAEYSHDKPVLIFGRTLPGSISGLSIEDAMNAQGNISMEASAMPTILRLRRPTSMAIDMKAKTLYYSDAKNYTIYRKGIFGGESVVVLDQGLNNCEGMALDVSSGNLYWTDQGLSQIGVVSVEKPHTRKTLIKDDLSNPRAVVVHATKSYIFWTDWTDNHYIDWSKSKIERAKLDGSQRMVLINKNIHWPNGLTIDYENDWLYWCDAYYGTVERARFTGLSRQIIIQGDVINHPYGIAVYNNFLFWSEFRVSKINMVELDSNGEFKRSPRTIFQDSSPIFELHIFDPTKKMPTTSCSNSNGGCEQLCFHVNCGENRNCTSPSCGCANGFYVDPNDGKKCILNETHVPESRCDPAIQFECKRNKQCIDHSLLCDGDDDCGDGSDEDSSEGGACKDFKCESQEQFRCPSNQCIDQQWVCDGDPDCRGKEDEAPGLCQQKPSCPKNKFLCEISKKCIPQKWKCDGVRDCGETDVSDELGCDRPNCGIGQFQCLNGKCISNTFVCDGQEDCRDGSDELHCHEGCIEGMEFRCDEHSPCMNIKYRCDGVLDCENGFDEDNITCRKSFHPNSFDCPYINQFKCKRTDRCIREAFRCDGQMDCLDGSDEEDCPELKCKSVDYFRCNDSSKCILKKFLCDSHSDCPDGSDERGCSRNAIPNPDRCISPNYLCRNDSRHLCLPPTHVCDGKYDCPDKDDEDFLCQEKLCRDNTCQQSCFNRPTGYVCACNEGYALNDDGITCRKADPCDFGACSQLCERHGSSKHCHCAAGYELLADKFTCKSKAVDDPYLIYTNRHDIRLVKISGKIGSTDQPNLLGSSITQLSLPLLSHLRNTIAIDYYYENASSVRLFWSDINKDQIFSGRLNGGILTGIKPIVTYGIWTAEGLAVDWLGENLYWVDSLLDQIQVVNFDGTYTATVLKNDMYNLRALALDPSKGLMFWTDWQEENPRIERATMAGNNRQILFNVSQIESGGWPNGLTCDYLAERIYWIDAKSDSVHSITYDGKDHREILRDSNYMAHPFAIVVFENHIYWTDWRSTDIYRANKWNGTGITLVENTSNQPFDLKIVHSSRQPKAFRNPCRDNNGDCSHLCLIESATERRCACPHMMILEKRGPPNDRTRCIPINETLVFATTSTITAIDMDYPNKVVFPLLAGKNEENFSALAVDPKTSLLFWADSSSGKIYKLNMTGSTEPEVLVRSSAPNVYGMAVDSHLGLLYFTSWMKINNFSYSSISVVTLDGAFRKTIVDSKSTKELRQPKDLVLTDGEMYWFDTGYDPPALFKATKDGRKLSDISKNLNDINATKDAASLTFYMKKLFWTQPVLNVTRVLELSSMSMQKVNFSDDSTVAIPALIALDDGGNELIFYDKLSGDIKARMISSSLVAGRISYELRKSIRTLRENHKNIVAMKLMDKTIIDDDEDERGCAQQKCDHICIRSPPAPKCVCADGYNRVGGKCLAPSQRLLFVTITNELFWNLVDGSSSIPIPVSITGNQAALFQPRYIDVDPKRSRLYLIDSKLNEVWSVGLNNTNQVSRLLRGEIPRYSGIAVDPVTGYIYVSSYLPMFPGKTMSATIEVLHPDSEDLRFVVLREQNETITNLGIDADSGYLFWVAYDGIKRCRLDGTDIKRVVSNQPNIRQISIDSKAKKIFYITTAAKTIMSVGYDGGNERKVAQNSFNYDSIVAWNSVLYYTNRGKIYKASVDNKGQGVSNETNDMIGTTQTSIRDIKVYIENDETTNPCAKENGGCQQFCFHIGQTHPKCACVYSKLSPNGKTCELYKTFIAFARGSGIEFAPTFGAIQSDKHLSIAAAIERKDILSAFPPIAESEIIRNPVALAVDVKRLQLIFSDVQANRIVAVKYDKSEYFVVAQDVGRVEGIAFDDIHRDIYFTAPNSIQRVSLSDLNTKNYPKKPTIVLALGELDKPRGIAIDPCRMMIYFTNWRNDMPSIEQVYFSGYQREKIIVTGIQTPNSIAIDFAANKLYWGDARLDKIERADFDGSHREIVVENGNNTWRYESPAHPFGLAIYGDHLYYTDWVHRAVLMINKITGSDTVIMKGNMADQPLGIVVVADDVAKCNEDACTKQAEKLGCEDSCRTTATGAPHCVCHGERQLQPDGKTCLGNIQGICSDDQFMCTSTGRCIPYEETCDGVAECPNGEDEFLEYCAERVCRKDYFSCGNGVCIPKSKRCDKNNDCRNHQDELNCECAEHEFKCKNGMCISNAKRCDNRKDCSDASDEMGCPKRKCSELRHLNQTMINCAYTTQCIVAEWFCDGTNDCWDDWDEQGCSSAVMKTPTNFRPKKRQCLPDEHRCAGTETCIPKVYVCDGSRDCASGSDEESCEKKCDPKFDFMCAADKACIRRENRCNGVQDCEDGSDEVDCNEKCDLSKSFMCRNKTCIPKRWVCDGVDDCVDGTQDEVTGTDEQNCSNSSSTSLHQQCRNSEFQCTNKRTRSSLPDCIPLRHFCDGEPDCWDESDEPNGCEHRQCELEEFRCKSGQCIPRNWTCNGIADCRDESDEDGPLCDDPLKGWNCRPGQFQCENGVCLENANVTLCNLKNDCGDWSDEKRCNANECLRDSPCADICIQKKIGFQCACSEPMVLDPTDNRSCIFPDRCQSEFPCSQQCVHASGRTSKRRYKCLCVPGYQMMEDGKICRHADSTQPEILLINRRYLRVYSMMGQLKTNLLTNLTNGVAVDYDSKTSRIYFSDVSSTGSVIGYIAMNSDGQIKQYKILHNLVTTSPEGIFVDFIGRNIFWCDRDSNAIYVADLNGNYVKALLKGEPLTEPRALVADPTAALLFWTDWGSAAHIGRMNMDGSNPKLIIDTSLRWPNALAVDTPSKRLYWGDAHLEYIGSCDYDGAGRRVVIRKNIGKIFGLSIFENYLYWSEFTNRTVQRAHKVTGETRTTLIDSQVYKPMGIKVMHPLLQNIYDAKSSNLTKQEAKQQLLVESSSHPCSSKLRCDNMCVPANNTDGFTCLCSNGFKPKGPHCIENCNPTEFVCRKTYKCIPFFWKCDGQNDCGDNEDEPATCPPFHCSPGEMQCEAKNLSSPAHCITQEQICDGRMDCPEGDDEKKDLCQAYGCLETQYKCPNTPKCLSLTQICDGNEDCGDGSDEKNCESLLHDCTNQYFACLNPTTKGIERCIARNWVCDGEPDCKHGDDEPAYCDKPQCPSGNLECGSGQQRRCIQPEHFCDGQQDCVDGSDESERLCANRTCTKYEFRCTTGKCIPLSWQCDGQADCPDKADEQDCLNVGKCGREQFACKSDGKCILAKFKCDKEQDCSDGSDEEDCSDDDLDTSQCDRSKGETPCNDGKGCYSQKEKCDGTPNCHDYSDEWGCPTCSNTTFQCLVPASKCIPLEAVCDGMVDCIDASDEVYCNCRTMHHRQGFKCSGDITPSKYDPSHSQCIPSTKVCDGIPHCSNGHDEDVRVCKQHSCPPTHLRCDSGHCYPHTGFCDGTPDCLDESDEKNDYCENKCKNGIRCDNGICVGLKKRCDGVNDCGDNSDERDCGVHTCITFGMCSQYCRPSRNETKCYCAPGYELEKGMKCRAKDQRSTIALLTDGKLVWQFRTRPSDVLAIERPHMLKNFDYISENGKNLTFYWIDQFYPVVHTGSLEDMLSVPTVRRQKRGLVPVETSVDLISLDLAVDWVHKNIYTVKHRFSSQPDSFAMMIRMANLRNLSNMVEIVYGDLGYITSIAVSPAEGKLYWTVTYPYAAIEISNLDGSNRRPLALEFVYEPTSLVVDELNGRLYWSDLQKGTIESATLSGKDRRIVKKYGFKNGVRQDKPESIDLFEDYLYVVGRPNGTVWRTNKFGKHRPKENEDIVIKKIQVHNQEAKLKIVHPIKRYAGDKENPCSDATVCGTQPCVMVGKNPKCICPEGSFYDGKKCSQIRALFLRNEACGSTTCLNDGVCDKQRLVCVCPPGITGSRCENNPCKHACLNNGTCLLRYSAATHETSVICNCPLEYSGPRCEKYRCMGLCGSHGVCKVSPPHGLPTCQCDIGWSGVDCTIRSDSCQDYCFNGGRCRESEHGPPFCECPPPYRGLRCENCLRDNGAELICRNGGRCRFRKQCECPSGFLGESCDKDLCEGYCINGGICLRNASDSILSSKPVGCACLPGFHGSRCELDDCTQNPNFCKNGGVCTIAFDGKAICACPSKFQGEHCDEPKACHEYCLNESECFDKSLYEWGCKCQEGYLGTRCDLYEKCGDTCENGAICLLHDHGPNCQCPKGLNGTRCNEVGAKSCSEIDCFNGGVCKPETGTVACLCPFGWTGLICNLPTCDSYCENDAECYIMDGRPICKCPDEYLGVRCDQILSSVSREAITPSNLISSILSAIVPVVLIISLALFILYIVIVKNDKSTKRLFQHTRMIDDDDQPIRNMEEFQNPAFLAGDDDGAHASESTHFTNPTFESVYNDTVTDGTLTLPNTEKHYLLQHPLQDDPS</sequence>
<dbReference type="SMART" id="SM00181">
    <property type="entry name" value="EGF"/>
    <property type="match status" value="28"/>
</dbReference>
<keyword evidence="3 16" id="KW-0245">EGF-like domain</keyword>
<feature type="domain" description="EGF-like" evidence="20">
    <location>
        <begin position="4594"/>
        <end position="4630"/>
    </location>
</feature>
<feature type="domain" description="EGF-like" evidence="20">
    <location>
        <begin position="4748"/>
        <end position="4784"/>
    </location>
</feature>
<evidence type="ECO:0000256" key="8">
    <source>
        <dbReference type="ARBA" id="ARBA00022837"/>
    </source>
</evidence>
<dbReference type="GO" id="GO:0006897">
    <property type="term" value="P:endocytosis"/>
    <property type="evidence" value="ECO:0007669"/>
    <property type="project" value="UniProtKB-KW"/>
</dbReference>
<dbReference type="PROSITE" id="PS01186">
    <property type="entry name" value="EGF_2"/>
    <property type="match status" value="3"/>
</dbReference>
<comment type="similarity">
    <text evidence="2">Belongs to the LDLR family.</text>
</comment>
<dbReference type="SMART" id="SM00135">
    <property type="entry name" value="LY"/>
    <property type="match status" value="30"/>
</dbReference>
<feature type="disulfide bond" evidence="17">
    <location>
        <begin position="2918"/>
        <end position="2933"/>
    </location>
</feature>
<organism evidence="21 22">
    <name type="scientific">Acrobeloides nanus</name>
    <dbReference type="NCBI Taxonomy" id="290746"/>
    <lineage>
        <taxon>Eukaryota</taxon>
        <taxon>Metazoa</taxon>
        <taxon>Ecdysozoa</taxon>
        <taxon>Nematoda</taxon>
        <taxon>Chromadorea</taxon>
        <taxon>Rhabditida</taxon>
        <taxon>Tylenchina</taxon>
        <taxon>Cephalobomorpha</taxon>
        <taxon>Cephaloboidea</taxon>
        <taxon>Cephalobidae</taxon>
        <taxon>Acrobeloides</taxon>
    </lineage>
</organism>
<keyword evidence="14" id="KW-0325">Glycoprotein</keyword>
<feature type="disulfide bond" evidence="17">
    <location>
        <begin position="3085"/>
        <end position="3103"/>
    </location>
</feature>
<name>A0A914CEL5_9BILA</name>
<feature type="disulfide bond" evidence="16">
    <location>
        <begin position="4582"/>
        <end position="4591"/>
    </location>
</feature>
<dbReference type="WBParaSite" id="ACRNAN_Path_9.g23.t2">
    <property type="protein sequence ID" value="ACRNAN_Path_9.g23.t2"/>
    <property type="gene ID" value="ACRNAN_Path_9.g23"/>
</dbReference>
<dbReference type="SMART" id="SM00179">
    <property type="entry name" value="EGF_CA"/>
    <property type="match status" value="9"/>
</dbReference>
<feature type="repeat" description="LDL-receptor class B" evidence="18">
    <location>
        <begin position="1586"/>
        <end position="1630"/>
    </location>
</feature>
<feature type="disulfide bond" evidence="16">
    <location>
        <begin position="4656"/>
        <end position="4665"/>
    </location>
</feature>
<feature type="disulfide bond" evidence="17">
    <location>
        <begin position="2800"/>
        <end position="2812"/>
    </location>
</feature>
<feature type="disulfide bond" evidence="17">
    <location>
        <begin position="3908"/>
        <end position="3923"/>
    </location>
</feature>
<keyword evidence="8" id="KW-0106">Calcium</keyword>
<feature type="disulfide bond" evidence="17">
    <location>
        <begin position="1091"/>
        <end position="1103"/>
    </location>
</feature>
<feature type="repeat" description="LDL-receptor class B" evidence="18">
    <location>
        <begin position="2575"/>
        <end position="2625"/>
    </location>
</feature>
<feature type="disulfide bond" evidence="17">
    <location>
        <begin position="2985"/>
        <end position="3003"/>
    </location>
</feature>
<feature type="repeat" description="LDL-receptor class B" evidence="18">
    <location>
        <begin position="1537"/>
        <end position="1585"/>
    </location>
</feature>
<evidence type="ECO:0000313" key="21">
    <source>
        <dbReference type="Proteomes" id="UP000887540"/>
    </source>
</evidence>
<keyword evidence="9 19" id="KW-1133">Transmembrane helix</keyword>
<feature type="disulfide bond" evidence="17">
    <location>
        <begin position="3144"/>
        <end position="3159"/>
    </location>
</feature>
<evidence type="ECO:0000256" key="5">
    <source>
        <dbReference type="ARBA" id="ARBA00022692"/>
    </source>
</evidence>
<dbReference type="SUPFAM" id="SSF57424">
    <property type="entry name" value="LDL receptor-like module"/>
    <property type="match status" value="29"/>
</dbReference>
<feature type="disulfide bond" evidence="17">
    <location>
        <begin position="4027"/>
        <end position="4045"/>
    </location>
</feature>
<feature type="repeat" description="LDL-receptor class B" evidence="18">
    <location>
        <begin position="3385"/>
        <end position="3428"/>
    </location>
</feature>
<feature type="disulfide bond" evidence="16">
    <location>
        <begin position="4774"/>
        <end position="4783"/>
    </location>
</feature>
<dbReference type="CDD" id="cd00112">
    <property type="entry name" value="LDLa"/>
    <property type="match status" value="27"/>
</dbReference>
<keyword evidence="13" id="KW-0168">Coated pit</keyword>
<feature type="disulfide bond" evidence="16">
    <location>
        <begin position="4863"/>
        <end position="4873"/>
    </location>
</feature>
<dbReference type="FunFam" id="2.120.10.30:FF:000241">
    <property type="entry name" value="Low-density lipoprotein receptor-related protein 6"/>
    <property type="match status" value="3"/>
</dbReference>
<feature type="disulfide bond" evidence="17">
    <location>
        <begin position="3123"/>
        <end position="3135"/>
    </location>
</feature>
<feature type="disulfide bond" evidence="17">
    <location>
        <begin position="1199"/>
        <end position="1214"/>
    </location>
</feature>
<feature type="repeat" description="LDL-receptor class B" evidence="18">
    <location>
        <begin position="1494"/>
        <end position="1536"/>
    </location>
</feature>
<feature type="transmembrane region" description="Helical" evidence="19">
    <location>
        <begin position="4910"/>
        <end position="4936"/>
    </location>
</feature>
<feature type="disulfide bond" evidence="16">
    <location>
        <begin position="4884"/>
        <end position="4893"/>
    </location>
</feature>
<feature type="disulfide bond" evidence="16">
    <location>
        <begin position="4752"/>
        <end position="4762"/>
    </location>
</feature>
<evidence type="ECO:0000256" key="9">
    <source>
        <dbReference type="ARBA" id="ARBA00022989"/>
    </source>
</evidence>
<feature type="disulfide bond" evidence="16">
    <location>
        <begin position="4737"/>
        <end position="4746"/>
    </location>
</feature>
<dbReference type="SMART" id="SM00192">
    <property type="entry name" value="LDLa"/>
    <property type="match status" value="33"/>
</dbReference>
<feature type="repeat" description="LDL-receptor class B" evidence="18">
    <location>
        <begin position="758"/>
        <end position="808"/>
    </location>
</feature>
<feature type="disulfide bond" evidence="17">
    <location>
        <begin position="2783"/>
        <end position="2798"/>
    </location>
</feature>
<feature type="disulfide bond" evidence="17">
    <location>
        <begin position="4020"/>
        <end position="4032"/>
    </location>
</feature>
<feature type="domain" description="EGF-like" evidence="20">
    <location>
        <begin position="4823"/>
        <end position="4856"/>
    </location>
</feature>
<proteinExistence type="inferred from homology"/>
<feature type="disulfide bond" evidence="17">
    <location>
        <begin position="3947"/>
        <end position="3962"/>
    </location>
</feature>
<feature type="disulfide bond" evidence="17">
    <location>
        <begin position="3689"/>
        <end position="3704"/>
    </location>
</feature>
<feature type="repeat" description="LDL-receptor class B" evidence="18">
    <location>
        <begin position="714"/>
        <end position="757"/>
    </location>
</feature>
<dbReference type="FunFam" id="4.10.400.10:FF:000034">
    <property type="entry name" value="Low-density lipoprotein receptor-related protein 2"/>
    <property type="match status" value="2"/>
</dbReference>
<evidence type="ECO:0000256" key="4">
    <source>
        <dbReference type="ARBA" id="ARBA00022583"/>
    </source>
</evidence>
<feature type="disulfide bond" evidence="16">
    <location>
        <begin position="4789"/>
        <end position="4799"/>
    </location>
</feature>
<feature type="disulfide bond" evidence="17">
    <location>
        <begin position="3078"/>
        <end position="3090"/>
    </location>
</feature>
<feature type="disulfide bond" evidence="17">
    <location>
        <begin position="4066"/>
        <end position="4084"/>
    </location>
</feature>
<feature type="disulfide bond" evidence="17">
    <location>
        <begin position="2771"/>
        <end position="2789"/>
    </location>
</feature>
<evidence type="ECO:0000256" key="13">
    <source>
        <dbReference type="ARBA" id="ARBA00023176"/>
    </source>
</evidence>
<feature type="disulfide bond" evidence="17">
    <location>
        <begin position="2807"/>
        <end position="2825"/>
    </location>
</feature>
<feature type="disulfide bond" evidence="17">
    <location>
        <begin position="1240"/>
        <end position="1255"/>
    </location>
</feature>
<dbReference type="Proteomes" id="UP000887540">
    <property type="component" value="Unplaced"/>
</dbReference>
<keyword evidence="12" id="KW-0675">Receptor</keyword>
<keyword evidence="21" id="KW-1185">Reference proteome</keyword>
<evidence type="ECO:0000256" key="19">
    <source>
        <dbReference type="SAM" id="Phobius"/>
    </source>
</evidence>
<dbReference type="GO" id="GO:0043235">
    <property type="term" value="C:receptor complex"/>
    <property type="evidence" value="ECO:0007669"/>
    <property type="project" value="TreeGrafter"/>
</dbReference>
<evidence type="ECO:0000256" key="3">
    <source>
        <dbReference type="ARBA" id="ARBA00022536"/>
    </source>
</evidence>
<dbReference type="GO" id="GO:0005041">
    <property type="term" value="F:low-density lipoprotein particle receptor activity"/>
    <property type="evidence" value="ECO:0007669"/>
    <property type="project" value="TreeGrafter"/>
</dbReference>
<keyword evidence="11 16" id="KW-1015">Disulfide bond</keyword>
<feature type="repeat" description="LDL-receptor class B" evidence="18">
    <location>
        <begin position="3429"/>
        <end position="3471"/>
    </location>
</feature>
<evidence type="ECO:0000256" key="15">
    <source>
        <dbReference type="ARBA" id="ARBA00037878"/>
    </source>
</evidence>
<evidence type="ECO:0000256" key="6">
    <source>
        <dbReference type="ARBA" id="ARBA00022729"/>
    </source>
</evidence>
<dbReference type="PROSITE" id="PS51120">
    <property type="entry name" value="LDLRB"/>
    <property type="match status" value="12"/>
</dbReference>
<keyword evidence="10 19" id="KW-0472">Membrane</keyword>
<dbReference type="InterPro" id="IPR036055">
    <property type="entry name" value="LDL_receptor-like_sf"/>
</dbReference>
<dbReference type="Pfam" id="PF00057">
    <property type="entry name" value="Ldl_recept_a"/>
    <property type="match status" value="26"/>
</dbReference>
<dbReference type="InterPro" id="IPR051221">
    <property type="entry name" value="LDLR-related"/>
</dbReference>
<feature type="domain" description="EGF-like" evidence="20">
    <location>
        <begin position="4556"/>
        <end position="4592"/>
    </location>
</feature>
<feature type="disulfide bond" evidence="16">
    <location>
        <begin position="4598"/>
        <end position="4608"/>
    </location>
</feature>
<feature type="disulfide bond" evidence="17">
    <location>
        <begin position="3808"/>
        <end position="3826"/>
    </location>
</feature>
<accession>A0A914CEL5</accession>
<feature type="disulfide bond" evidence="17">
    <location>
        <begin position="3820"/>
        <end position="3835"/>
    </location>
</feature>
<feature type="disulfide bond" evidence="17">
    <location>
        <begin position="2865"/>
        <end position="2880"/>
    </location>
</feature>
<dbReference type="SUPFAM" id="SSF57196">
    <property type="entry name" value="EGF/Laminin"/>
    <property type="match status" value="4"/>
</dbReference>
<dbReference type="Gene3D" id="2.10.25.10">
    <property type="entry name" value="Laminin"/>
    <property type="match status" value="11"/>
</dbReference>
<dbReference type="InterPro" id="IPR001881">
    <property type="entry name" value="EGF-like_Ca-bd_dom"/>
</dbReference>
<dbReference type="GO" id="GO:0005886">
    <property type="term" value="C:plasma membrane"/>
    <property type="evidence" value="ECO:0007669"/>
    <property type="project" value="TreeGrafter"/>
</dbReference>
<dbReference type="SUPFAM" id="SSF57184">
    <property type="entry name" value="Growth factor receptor domain"/>
    <property type="match status" value="1"/>
</dbReference>
<feature type="disulfide bond" evidence="16">
    <location>
        <begin position="4620"/>
        <end position="4629"/>
    </location>
</feature>
<comment type="caution">
    <text evidence="16">Lacks conserved residue(s) required for the propagation of feature annotation.</text>
</comment>
<evidence type="ECO:0000313" key="22">
    <source>
        <dbReference type="WBParaSite" id="ACRNAN_Path_9.g23.t2"/>
    </source>
</evidence>
<dbReference type="InterPro" id="IPR011042">
    <property type="entry name" value="6-blade_b-propeller_TolB-like"/>
</dbReference>
<dbReference type="PANTHER" id="PTHR22722:SF14">
    <property type="entry name" value="MEGALIN, ISOFORM A"/>
    <property type="match status" value="1"/>
</dbReference>
<reference evidence="22" key="1">
    <citation type="submission" date="2022-11" db="UniProtKB">
        <authorList>
            <consortium name="WormBaseParasite"/>
        </authorList>
    </citation>
    <scope>IDENTIFICATION</scope>
</reference>
<keyword evidence="7" id="KW-0677">Repeat</keyword>